<dbReference type="AlphaFoldDB" id="A0A2B4RXH3"/>
<dbReference type="SUPFAM" id="SSF48726">
    <property type="entry name" value="Immunoglobulin"/>
    <property type="match status" value="1"/>
</dbReference>
<dbReference type="InterPro" id="IPR036179">
    <property type="entry name" value="Ig-like_dom_sf"/>
</dbReference>
<feature type="region of interest" description="Disordered" evidence="2">
    <location>
        <begin position="33"/>
        <end position="65"/>
    </location>
</feature>
<feature type="compositionally biased region" description="Low complexity" evidence="2">
    <location>
        <begin position="171"/>
        <end position="183"/>
    </location>
</feature>
<name>A0A2B4RXH3_STYPI</name>
<proteinExistence type="predicted"/>
<feature type="region of interest" description="Disordered" evidence="2">
    <location>
        <begin position="93"/>
        <end position="122"/>
    </location>
</feature>
<sequence length="476" mass="54483">MQRGQEALMKELEIIRKEMNELKASMEGQKKLLITKKKTSREASTQLTPDNNREGDEREASSRPVAKRFSRFKGFFISSKSIRLGKRKHLYTEISPKEPGLNREGEPSSSEVHGVSSPSGEKVTYNISQKETRIKKGMMLGGPSGDGYQDYDQEHNKMTDRQHSLECEGVQEGSSGVVQVTGSPGNRTRRCHSKSEAITEYSVTTDSYQSLSYDGVSQHNPGYFLNCGSAHGTGNSRTYFSNQVRWLEHEPRKELYPLRWKSYPLLRRSKGILDPYNSEIKIELQPKSQKQEEGSEVIFEFKVREKEKFFYQWFKDGAEMLGKSDATLILGHVELHQFGYYRCRVWSQENFEINCESQRAWLDVVPKVQEEQRLKMLREVETLTCYEIASCLDKPVQRGLGGYKKVAARFGMDENMIGTLGTRDSAGQEVIEFLKATVPDLSVYTLFKELKGDKIRRFDIAKILENHLKVKSESDA</sequence>
<feature type="domain" description="Ig-like" evidence="3">
    <location>
        <begin position="275"/>
        <end position="354"/>
    </location>
</feature>
<evidence type="ECO:0000259" key="3">
    <source>
        <dbReference type="PROSITE" id="PS50835"/>
    </source>
</evidence>
<feature type="compositionally biased region" description="Basic and acidic residues" evidence="2">
    <location>
        <begin position="51"/>
        <end position="61"/>
    </location>
</feature>
<feature type="compositionally biased region" description="Low complexity" evidence="2">
    <location>
        <begin position="107"/>
        <end position="121"/>
    </location>
</feature>
<dbReference type="CDD" id="cd00096">
    <property type="entry name" value="Ig"/>
    <property type="match status" value="1"/>
</dbReference>
<dbReference type="InterPro" id="IPR007110">
    <property type="entry name" value="Ig-like_dom"/>
</dbReference>
<keyword evidence="1" id="KW-0175">Coiled coil</keyword>
<organism evidence="4 5">
    <name type="scientific">Stylophora pistillata</name>
    <name type="common">Smooth cauliflower coral</name>
    <dbReference type="NCBI Taxonomy" id="50429"/>
    <lineage>
        <taxon>Eukaryota</taxon>
        <taxon>Metazoa</taxon>
        <taxon>Cnidaria</taxon>
        <taxon>Anthozoa</taxon>
        <taxon>Hexacorallia</taxon>
        <taxon>Scleractinia</taxon>
        <taxon>Astrocoeniina</taxon>
        <taxon>Pocilloporidae</taxon>
        <taxon>Stylophora</taxon>
    </lineage>
</organism>
<comment type="caution">
    <text evidence="4">The sequence shown here is derived from an EMBL/GenBank/DDBJ whole genome shotgun (WGS) entry which is preliminary data.</text>
</comment>
<dbReference type="OrthoDB" id="5973756at2759"/>
<dbReference type="PROSITE" id="PS50835">
    <property type="entry name" value="IG_LIKE"/>
    <property type="match status" value="1"/>
</dbReference>
<dbReference type="InterPro" id="IPR013783">
    <property type="entry name" value="Ig-like_fold"/>
</dbReference>
<evidence type="ECO:0000313" key="5">
    <source>
        <dbReference type="Proteomes" id="UP000225706"/>
    </source>
</evidence>
<dbReference type="Gene3D" id="1.10.533.10">
    <property type="entry name" value="Death Domain, Fas"/>
    <property type="match status" value="1"/>
</dbReference>
<dbReference type="Gene3D" id="2.60.40.10">
    <property type="entry name" value="Immunoglobulins"/>
    <property type="match status" value="1"/>
</dbReference>
<evidence type="ECO:0000313" key="4">
    <source>
        <dbReference type="EMBL" id="PFX21028.1"/>
    </source>
</evidence>
<evidence type="ECO:0000256" key="2">
    <source>
        <dbReference type="SAM" id="MobiDB-lite"/>
    </source>
</evidence>
<dbReference type="InterPro" id="IPR011029">
    <property type="entry name" value="DEATH-like_dom_sf"/>
</dbReference>
<reference evidence="5" key="1">
    <citation type="journal article" date="2017" name="bioRxiv">
        <title>Comparative analysis of the genomes of Stylophora pistillata and Acropora digitifera provides evidence for extensive differences between species of corals.</title>
        <authorList>
            <person name="Voolstra C.R."/>
            <person name="Li Y."/>
            <person name="Liew Y.J."/>
            <person name="Baumgarten S."/>
            <person name="Zoccola D."/>
            <person name="Flot J.-F."/>
            <person name="Tambutte S."/>
            <person name="Allemand D."/>
            <person name="Aranda M."/>
        </authorList>
    </citation>
    <scope>NUCLEOTIDE SEQUENCE [LARGE SCALE GENOMIC DNA]</scope>
</reference>
<dbReference type="EMBL" id="LSMT01000294">
    <property type="protein sequence ID" value="PFX21028.1"/>
    <property type="molecule type" value="Genomic_DNA"/>
</dbReference>
<keyword evidence="5" id="KW-1185">Reference proteome</keyword>
<feature type="region of interest" description="Disordered" evidence="2">
    <location>
        <begin position="171"/>
        <end position="190"/>
    </location>
</feature>
<gene>
    <name evidence="4" type="ORF">AWC38_SpisGene14494</name>
</gene>
<protein>
    <recommendedName>
        <fullName evidence="3">Ig-like domain-containing protein</fullName>
    </recommendedName>
</protein>
<accession>A0A2B4RXH3</accession>
<feature type="coiled-coil region" evidence="1">
    <location>
        <begin position="5"/>
        <end position="32"/>
    </location>
</feature>
<dbReference type="Proteomes" id="UP000225706">
    <property type="component" value="Unassembled WGS sequence"/>
</dbReference>
<evidence type="ECO:0000256" key="1">
    <source>
        <dbReference type="SAM" id="Coils"/>
    </source>
</evidence>